<dbReference type="STRING" id="229919.GCA_001050195_02736"/>
<dbReference type="CDD" id="cd02440">
    <property type="entry name" value="AdoMet_MTases"/>
    <property type="match status" value="1"/>
</dbReference>
<gene>
    <name evidence="5" type="ORF">DEQ80_00395</name>
</gene>
<dbReference type="Gene3D" id="3.40.50.150">
    <property type="entry name" value="Vaccinia Virus protein VP39"/>
    <property type="match status" value="1"/>
</dbReference>
<dbReference type="EMBL" id="DPBP01000002">
    <property type="protein sequence ID" value="HCE16292.1"/>
    <property type="molecule type" value="Genomic_DNA"/>
</dbReference>
<dbReference type="OrthoDB" id="9816309at2"/>
<evidence type="ECO:0000313" key="5">
    <source>
        <dbReference type="EMBL" id="HCE16292.1"/>
    </source>
</evidence>
<feature type="domain" description="CheR-type methyltransferase" evidence="4">
    <location>
        <begin position="20"/>
        <end position="268"/>
    </location>
</feature>
<dbReference type="SUPFAM" id="SSF53335">
    <property type="entry name" value="S-adenosyl-L-methionine-dependent methyltransferases"/>
    <property type="match status" value="1"/>
</dbReference>
<evidence type="ECO:0000256" key="3">
    <source>
        <dbReference type="ARBA" id="ARBA00022691"/>
    </source>
</evidence>
<evidence type="ECO:0000313" key="6">
    <source>
        <dbReference type="Proteomes" id="UP000264141"/>
    </source>
</evidence>
<accession>A0A3D1JCN3</accession>
<dbReference type="InterPro" id="IPR022641">
    <property type="entry name" value="CheR_N"/>
</dbReference>
<dbReference type="GO" id="GO:0008757">
    <property type="term" value="F:S-adenosylmethionine-dependent methyltransferase activity"/>
    <property type="evidence" value="ECO:0007669"/>
    <property type="project" value="InterPro"/>
</dbReference>
<keyword evidence="2 5" id="KW-0808">Transferase</keyword>
<reference evidence="5 6" key="1">
    <citation type="journal article" date="2018" name="Nat. Biotechnol.">
        <title>A standardized bacterial taxonomy based on genome phylogeny substantially revises the tree of life.</title>
        <authorList>
            <person name="Parks D.H."/>
            <person name="Chuvochina M."/>
            <person name="Waite D.W."/>
            <person name="Rinke C."/>
            <person name="Skarshewski A."/>
            <person name="Chaumeil P.A."/>
            <person name="Hugenholtz P."/>
        </authorList>
    </citation>
    <scope>NUCLEOTIDE SEQUENCE [LARGE SCALE GENOMIC DNA]</scope>
    <source>
        <strain evidence="5">UBA8781</strain>
    </source>
</reference>
<dbReference type="Proteomes" id="UP000264141">
    <property type="component" value="Unassembled WGS sequence"/>
</dbReference>
<dbReference type="SMART" id="SM00138">
    <property type="entry name" value="MeTrc"/>
    <property type="match status" value="1"/>
</dbReference>
<organism evidence="5 6">
    <name type="scientific">Anaerolinea thermolimosa</name>
    <dbReference type="NCBI Taxonomy" id="229919"/>
    <lineage>
        <taxon>Bacteria</taxon>
        <taxon>Bacillati</taxon>
        <taxon>Chloroflexota</taxon>
        <taxon>Anaerolineae</taxon>
        <taxon>Anaerolineales</taxon>
        <taxon>Anaerolineaceae</taxon>
        <taxon>Anaerolinea</taxon>
    </lineage>
</organism>
<sequence>MDRGLVGMESDTYALVKSSIKKLLAIDLDYYKDEQMKRRLDSWLVRSQRSSWRDYFHYVASNPEEQQRLRDYLTINVTEFFRDPERWATLKREVLPALLEQSPVGLRVWSAGCSTGVEAYTLAILLDEVAPHRKHWILATDIDRGALQKARAGGPYTTDEIRNLTPQQRTRYIDSKAQNYVRAELVQRVTFREQDLFTDRFETGFDLIVCRNVVIYFTNEAKNMLYRKFQAALRPGGVLFLGGTEIIPHPAEVGLQNFGISFYRKIGG</sequence>
<dbReference type="InterPro" id="IPR022642">
    <property type="entry name" value="CheR_C"/>
</dbReference>
<dbReference type="PANTHER" id="PTHR24422">
    <property type="entry name" value="CHEMOTAXIS PROTEIN METHYLTRANSFERASE"/>
    <property type="match status" value="1"/>
</dbReference>
<dbReference type="InterPro" id="IPR000780">
    <property type="entry name" value="CheR_MeTrfase"/>
</dbReference>
<dbReference type="RefSeq" id="WP_062194960.1">
    <property type="nucleotide sequence ID" value="NZ_DF967965.1"/>
</dbReference>
<evidence type="ECO:0000256" key="2">
    <source>
        <dbReference type="ARBA" id="ARBA00022679"/>
    </source>
</evidence>
<evidence type="ECO:0000256" key="1">
    <source>
        <dbReference type="ARBA" id="ARBA00022603"/>
    </source>
</evidence>
<evidence type="ECO:0000259" key="4">
    <source>
        <dbReference type="PROSITE" id="PS50123"/>
    </source>
</evidence>
<dbReference type="InterPro" id="IPR050903">
    <property type="entry name" value="Bact_Chemotaxis_MeTrfase"/>
</dbReference>
<dbReference type="GO" id="GO:0032259">
    <property type="term" value="P:methylation"/>
    <property type="evidence" value="ECO:0007669"/>
    <property type="project" value="UniProtKB-KW"/>
</dbReference>
<dbReference type="Pfam" id="PF01739">
    <property type="entry name" value="CheR"/>
    <property type="match status" value="1"/>
</dbReference>
<proteinExistence type="predicted"/>
<protein>
    <submittedName>
        <fullName evidence="5">Protein-glutamate O-methyltransferase CheR</fullName>
    </submittedName>
</protein>
<dbReference type="PROSITE" id="PS50123">
    <property type="entry name" value="CHER"/>
    <property type="match status" value="1"/>
</dbReference>
<dbReference type="InterPro" id="IPR029063">
    <property type="entry name" value="SAM-dependent_MTases_sf"/>
</dbReference>
<dbReference type="PRINTS" id="PR00996">
    <property type="entry name" value="CHERMTFRASE"/>
</dbReference>
<keyword evidence="1 5" id="KW-0489">Methyltransferase</keyword>
<dbReference type="AlphaFoldDB" id="A0A3D1JCN3"/>
<comment type="caution">
    <text evidence="5">The sequence shown here is derived from an EMBL/GenBank/DDBJ whole genome shotgun (WGS) entry which is preliminary data.</text>
</comment>
<keyword evidence="3" id="KW-0949">S-adenosyl-L-methionine</keyword>
<dbReference type="PANTHER" id="PTHR24422:SF19">
    <property type="entry name" value="CHEMOTAXIS PROTEIN METHYLTRANSFERASE"/>
    <property type="match status" value="1"/>
</dbReference>
<dbReference type="SUPFAM" id="SSF47757">
    <property type="entry name" value="Chemotaxis receptor methyltransferase CheR, N-terminal domain"/>
    <property type="match status" value="1"/>
</dbReference>
<dbReference type="Pfam" id="PF03705">
    <property type="entry name" value="CheR_N"/>
    <property type="match status" value="1"/>
</dbReference>
<name>A0A3D1JCN3_9CHLR</name>